<feature type="coiled-coil region" evidence="1">
    <location>
        <begin position="36"/>
        <end position="186"/>
    </location>
</feature>
<name>A0A0F9PLL1_9ZZZZ</name>
<dbReference type="AlphaFoldDB" id="A0A0F9PLL1"/>
<reference evidence="2" key="1">
    <citation type="journal article" date="2015" name="Nature">
        <title>Complex archaea that bridge the gap between prokaryotes and eukaryotes.</title>
        <authorList>
            <person name="Spang A."/>
            <person name="Saw J.H."/>
            <person name="Jorgensen S.L."/>
            <person name="Zaremba-Niedzwiedzka K."/>
            <person name="Martijn J."/>
            <person name="Lind A.E."/>
            <person name="van Eijk R."/>
            <person name="Schleper C."/>
            <person name="Guy L."/>
            <person name="Ettema T.J."/>
        </authorList>
    </citation>
    <scope>NUCLEOTIDE SEQUENCE</scope>
</reference>
<comment type="caution">
    <text evidence="2">The sequence shown here is derived from an EMBL/GenBank/DDBJ whole genome shotgun (WGS) entry which is preliminary data.</text>
</comment>
<gene>
    <name evidence="2" type="ORF">LCGC14_0884560</name>
</gene>
<accession>A0A0F9PLL1</accession>
<protein>
    <submittedName>
        <fullName evidence="2">Uncharacterized protein</fullName>
    </submittedName>
</protein>
<keyword evidence="1" id="KW-0175">Coiled coil</keyword>
<proteinExistence type="predicted"/>
<evidence type="ECO:0000256" key="1">
    <source>
        <dbReference type="SAM" id="Coils"/>
    </source>
</evidence>
<evidence type="ECO:0000313" key="2">
    <source>
        <dbReference type="EMBL" id="KKN25462.1"/>
    </source>
</evidence>
<dbReference type="EMBL" id="LAZR01002801">
    <property type="protein sequence ID" value="KKN25462.1"/>
    <property type="molecule type" value="Genomic_DNA"/>
</dbReference>
<organism evidence="2">
    <name type="scientific">marine sediment metagenome</name>
    <dbReference type="NCBI Taxonomy" id="412755"/>
    <lineage>
        <taxon>unclassified sequences</taxon>
        <taxon>metagenomes</taxon>
        <taxon>ecological metagenomes</taxon>
    </lineage>
</organism>
<feature type="coiled-coil region" evidence="1">
    <location>
        <begin position="226"/>
        <end position="370"/>
    </location>
</feature>
<sequence length="370" mass="43002">MSEEKENVEDFVSLWRKKVKDDLNRPNAIGEKIPRLNELEKENDELRSTIKGNIDLINQTEVVVRKTIEENERLKNQLRGASTLEKSKIYAIQLENQELNNKIRKFLLNTKEKEVEIQTKANQIIDLNLKLEDALKQIASLKESTLKTDELINDLQSELAQKKSRIVELEQSVSRLSVNISSLNEQLIEKEKISELDNIIPVETPKTQVIKPQPIQISPNTLEILCQDLQADLNKYKRIIDKLTKEKSDLKNIVENKGVKFEPEELDELKKENEELKFELTHLQENLRPKPEATPNSLSLIEVERLNEDLKEELKRKDQLIKEMKTSIPTESISPQQPMSNLIKDLQNRINKLKIILEEKNKIIEELKSS</sequence>